<comment type="caution">
    <text evidence="1">The sequence shown here is derived from an EMBL/GenBank/DDBJ whole genome shotgun (WGS) entry which is preliminary data.</text>
</comment>
<sequence length="73" mass="8209">MSKTSKTQQDKDLAGARQRRLVAAHLQAIEDSPPTAEQTAMFEMFEREGWSHQKRRACIKARTEAATVVHAAE</sequence>
<dbReference type="AlphaFoldDB" id="A0A844QF47"/>
<proteinExistence type="predicted"/>
<evidence type="ECO:0000313" key="2">
    <source>
        <dbReference type="Proteomes" id="UP000463224"/>
    </source>
</evidence>
<organism evidence="1 2">
    <name type="scientific">Nitratireductor arenosus</name>
    <dbReference type="NCBI Taxonomy" id="2682096"/>
    <lineage>
        <taxon>Bacteria</taxon>
        <taxon>Pseudomonadati</taxon>
        <taxon>Pseudomonadota</taxon>
        <taxon>Alphaproteobacteria</taxon>
        <taxon>Hyphomicrobiales</taxon>
        <taxon>Phyllobacteriaceae</taxon>
        <taxon>Nitratireductor</taxon>
    </lineage>
</organism>
<dbReference type="RefSeq" id="WP_156712961.1">
    <property type="nucleotide sequence ID" value="NZ_WPHG01000003.1"/>
</dbReference>
<dbReference type="Proteomes" id="UP000463224">
    <property type="component" value="Unassembled WGS sequence"/>
</dbReference>
<protein>
    <submittedName>
        <fullName evidence="1">Uncharacterized protein</fullName>
    </submittedName>
</protein>
<evidence type="ECO:0000313" key="1">
    <source>
        <dbReference type="EMBL" id="MVA97972.1"/>
    </source>
</evidence>
<gene>
    <name evidence="1" type="ORF">GN330_12025</name>
</gene>
<name>A0A844QF47_9HYPH</name>
<accession>A0A844QF47</accession>
<keyword evidence="2" id="KW-1185">Reference proteome</keyword>
<reference evidence="1 2" key="1">
    <citation type="submission" date="2019-12" db="EMBL/GenBank/DDBJ databases">
        <title>Nitratireductor arenosus sp. nov., Isolated from sea sand, Jeju island, South Korea.</title>
        <authorList>
            <person name="Kim W."/>
        </authorList>
    </citation>
    <scope>NUCLEOTIDE SEQUENCE [LARGE SCALE GENOMIC DNA]</scope>
    <source>
        <strain evidence="1 2">CAU 1489</strain>
    </source>
</reference>
<dbReference type="EMBL" id="WPHG01000003">
    <property type="protein sequence ID" value="MVA97972.1"/>
    <property type="molecule type" value="Genomic_DNA"/>
</dbReference>